<proteinExistence type="predicted"/>
<keyword evidence="2" id="KW-1185">Reference proteome</keyword>
<feature type="non-terminal residue" evidence="1">
    <location>
        <position position="94"/>
    </location>
</feature>
<dbReference type="EMBL" id="KK122567">
    <property type="protein sequence ID" value="KFM82994.1"/>
    <property type="molecule type" value="Genomic_DNA"/>
</dbReference>
<name>A0A087V055_STEMI</name>
<evidence type="ECO:0000313" key="2">
    <source>
        <dbReference type="Proteomes" id="UP000054359"/>
    </source>
</evidence>
<dbReference type="Proteomes" id="UP000054359">
    <property type="component" value="Unassembled WGS sequence"/>
</dbReference>
<dbReference type="AlphaFoldDB" id="A0A087V055"/>
<gene>
    <name evidence="1" type="ORF">X975_02475</name>
</gene>
<organism evidence="1 2">
    <name type="scientific">Stegodyphus mimosarum</name>
    <name type="common">African social velvet spider</name>
    <dbReference type="NCBI Taxonomy" id="407821"/>
    <lineage>
        <taxon>Eukaryota</taxon>
        <taxon>Metazoa</taxon>
        <taxon>Ecdysozoa</taxon>
        <taxon>Arthropoda</taxon>
        <taxon>Chelicerata</taxon>
        <taxon>Arachnida</taxon>
        <taxon>Araneae</taxon>
        <taxon>Araneomorphae</taxon>
        <taxon>Entelegynae</taxon>
        <taxon>Eresoidea</taxon>
        <taxon>Eresidae</taxon>
        <taxon>Stegodyphus</taxon>
    </lineage>
</organism>
<sequence length="94" mass="10516">MSHDVCKIISFCCTSDVPVEVNCIILKNLGSTGLITCACFSSSVSNKVIISFQTGRSFIDLTANKHTPKSRITILVFFVFTQNRKILNMHRDLF</sequence>
<accession>A0A087V055</accession>
<reference evidence="1 2" key="1">
    <citation type="submission" date="2013-11" db="EMBL/GenBank/DDBJ databases">
        <title>Genome sequencing of Stegodyphus mimosarum.</title>
        <authorList>
            <person name="Bechsgaard J."/>
        </authorList>
    </citation>
    <scope>NUCLEOTIDE SEQUENCE [LARGE SCALE GENOMIC DNA]</scope>
</reference>
<protein>
    <submittedName>
        <fullName evidence="1">Uncharacterized protein</fullName>
    </submittedName>
</protein>
<evidence type="ECO:0000313" key="1">
    <source>
        <dbReference type="EMBL" id="KFM82994.1"/>
    </source>
</evidence>